<protein>
    <submittedName>
        <fullName evidence="3">Uncharacterized protein</fullName>
    </submittedName>
</protein>
<sequence length="345" mass="36647">MFDEVMKLADRRFLVNAFLPCAAFILALAGLVVLRTLPYSAVVWQRVAAAGLTAAVLVAALVAAFFAAAFVSAQTGAIIRWYEGGWSGPAGRLATALGRRCHLRRLARLRPGDPADYDRIYHDYPLPSRPEEVKATRLGNILRNAESYPADRYGIETAVIWPRLHPLLPEPVSAAIAAAKADLEFLLVVSALAAAYSCAGTGVLAATGAPAAATLSCLWVSGGLAYAAYRGALSAARRYGGHVKVAVDLHRLALLRHLDTPDDDLRDARRQRDAYTSLALWWYRNVPPAVQASPATDETGETGGPGGKAGDEPGRGRRWPPAPSLHGLAALGALAVSVVIVLFSP</sequence>
<feature type="transmembrane region" description="Helical" evidence="2">
    <location>
        <begin position="185"/>
        <end position="205"/>
    </location>
</feature>
<evidence type="ECO:0000256" key="2">
    <source>
        <dbReference type="SAM" id="Phobius"/>
    </source>
</evidence>
<accession>A0ABV5IJR6</accession>
<dbReference type="Proteomes" id="UP001589647">
    <property type="component" value="Unassembled WGS sequence"/>
</dbReference>
<reference evidence="3 4" key="1">
    <citation type="submission" date="2024-09" db="EMBL/GenBank/DDBJ databases">
        <authorList>
            <person name="Sun Q."/>
            <person name="Mori K."/>
        </authorList>
    </citation>
    <scope>NUCLEOTIDE SEQUENCE [LARGE SCALE GENOMIC DNA]</scope>
    <source>
        <strain evidence="3 4">CCM 3426</strain>
    </source>
</reference>
<comment type="caution">
    <text evidence="3">The sequence shown here is derived from an EMBL/GenBank/DDBJ whole genome shotgun (WGS) entry which is preliminary data.</text>
</comment>
<feature type="region of interest" description="Disordered" evidence="1">
    <location>
        <begin position="291"/>
        <end position="321"/>
    </location>
</feature>
<dbReference type="RefSeq" id="WP_189650315.1">
    <property type="nucleotide sequence ID" value="NZ_BMRC01000013.1"/>
</dbReference>
<evidence type="ECO:0000313" key="4">
    <source>
        <dbReference type="Proteomes" id="UP001589647"/>
    </source>
</evidence>
<feature type="transmembrane region" description="Helical" evidence="2">
    <location>
        <begin position="211"/>
        <end position="229"/>
    </location>
</feature>
<evidence type="ECO:0000313" key="3">
    <source>
        <dbReference type="EMBL" id="MFB9204776.1"/>
    </source>
</evidence>
<keyword evidence="2" id="KW-0812">Transmembrane</keyword>
<dbReference type="EMBL" id="JBHMEI010000020">
    <property type="protein sequence ID" value="MFB9204776.1"/>
    <property type="molecule type" value="Genomic_DNA"/>
</dbReference>
<keyword evidence="4" id="KW-1185">Reference proteome</keyword>
<gene>
    <name evidence="3" type="ORF">ACFFV7_26525</name>
</gene>
<name>A0ABV5IJR6_9ACTN</name>
<organism evidence="3 4">
    <name type="scientific">Nonomuraea spiralis</name>
    <dbReference type="NCBI Taxonomy" id="46182"/>
    <lineage>
        <taxon>Bacteria</taxon>
        <taxon>Bacillati</taxon>
        <taxon>Actinomycetota</taxon>
        <taxon>Actinomycetes</taxon>
        <taxon>Streptosporangiales</taxon>
        <taxon>Streptosporangiaceae</taxon>
        <taxon>Nonomuraea</taxon>
    </lineage>
</organism>
<evidence type="ECO:0000256" key="1">
    <source>
        <dbReference type="SAM" id="MobiDB-lite"/>
    </source>
</evidence>
<keyword evidence="2" id="KW-0472">Membrane</keyword>
<feature type="transmembrane region" description="Helical" evidence="2">
    <location>
        <begin position="325"/>
        <end position="344"/>
    </location>
</feature>
<feature type="transmembrane region" description="Helical" evidence="2">
    <location>
        <begin position="47"/>
        <end position="71"/>
    </location>
</feature>
<feature type="transmembrane region" description="Helical" evidence="2">
    <location>
        <begin position="12"/>
        <end position="35"/>
    </location>
</feature>
<proteinExistence type="predicted"/>
<keyword evidence="2" id="KW-1133">Transmembrane helix</keyword>